<keyword evidence="4" id="KW-1185">Reference proteome</keyword>
<gene>
    <name evidence="3" type="ORF">CLV92_102212</name>
</gene>
<dbReference type="EMBL" id="PTJD01000002">
    <property type="protein sequence ID" value="PPK98059.1"/>
    <property type="molecule type" value="Genomic_DNA"/>
</dbReference>
<dbReference type="OrthoDB" id="8225825at2"/>
<name>A0A2S6IV45_9ACTN</name>
<protein>
    <submittedName>
        <fullName evidence="3">Deazaflavin-dependent oxidoreductase (Nitroreductase family)</fullName>
    </submittedName>
</protein>
<dbReference type="GO" id="GO:0016491">
    <property type="term" value="F:oxidoreductase activity"/>
    <property type="evidence" value="ECO:0007669"/>
    <property type="project" value="InterPro"/>
</dbReference>
<accession>A0A2S6IV45</accession>
<reference evidence="3 4" key="1">
    <citation type="submission" date="2018-02" db="EMBL/GenBank/DDBJ databases">
        <title>Genomic Encyclopedia of Archaeal and Bacterial Type Strains, Phase II (KMG-II): from individual species to whole genera.</title>
        <authorList>
            <person name="Goeker M."/>
        </authorList>
    </citation>
    <scope>NUCLEOTIDE SEQUENCE [LARGE SCALE GENOMIC DNA]</scope>
    <source>
        <strain evidence="3 4">DSM 22857</strain>
    </source>
</reference>
<dbReference type="AlphaFoldDB" id="A0A2S6IV45"/>
<dbReference type="InterPro" id="IPR012349">
    <property type="entry name" value="Split_barrel_FMN-bd"/>
</dbReference>
<evidence type="ECO:0000256" key="1">
    <source>
        <dbReference type="ARBA" id="ARBA00008710"/>
    </source>
</evidence>
<evidence type="ECO:0000313" key="4">
    <source>
        <dbReference type="Proteomes" id="UP000239485"/>
    </source>
</evidence>
<dbReference type="PANTHER" id="PTHR39428:SF3">
    <property type="entry name" value="DEAZAFLAVIN-DEPENDENT NITROREDUCTASE"/>
    <property type="match status" value="1"/>
</dbReference>
<proteinExistence type="inferred from homology"/>
<comment type="catalytic activity">
    <reaction evidence="2">
        <text>oxidized coenzyme F420-(gamma-L-Glu)(n) + a quinol + H(+) = reduced coenzyme F420-(gamma-L-Glu)(n) + a quinone</text>
        <dbReference type="Rhea" id="RHEA:39663"/>
        <dbReference type="Rhea" id="RHEA-COMP:12939"/>
        <dbReference type="Rhea" id="RHEA-COMP:14378"/>
        <dbReference type="ChEBI" id="CHEBI:15378"/>
        <dbReference type="ChEBI" id="CHEBI:24646"/>
        <dbReference type="ChEBI" id="CHEBI:132124"/>
        <dbReference type="ChEBI" id="CHEBI:133980"/>
        <dbReference type="ChEBI" id="CHEBI:139511"/>
    </reaction>
</comment>
<dbReference type="Proteomes" id="UP000239485">
    <property type="component" value="Unassembled WGS sequence"/>
</dbReference>
<dbReference type="NCBIfam" id="TIGR00026">
    <property type="entry name" value="hi_GC_TIGR00026"/>
    <property type="match status" value="1"/>
</dbReference>
<dbReference type="SUPFAM" id="SSF50475">
    <property type="entry name" value="FMN-binding split barrel"/>
    <property type="match status" value="1"/>
</dbReference>
<comment type="caution">
    <text evidence="3">The sequence shown here is derived from an EMBL/GenBank/DDBJ whole genome shotgun (WGS) entry which is preliminary data.</text>
</comment>
<dbReference type="PANTHER" id="PTHR39428">
    <property type="entry name" value="F420H(2)-DEPENDENT QUINONE REDUCTASE RV1261C"/>
    <property type="match status" value="1"/>
</dbReference>
<dbReference type="InterPro" id="IPR004378">
    <property type="entry name" value="F420H2_quin_Rdtase"/>
</dbReference>
<dbReference type="GO" id="GO:0070967">
    <property type="term" value="F:coenzyme F420 binding"/>
    <property type="evidence" value="ECO:0007669"/>
    <property type="project" value="TreeGrafter"/>
</dbReference>
<sequence length="144" mass="16036">MTYNSDLIDEFRSCRGRTRDFRETPLLLLTTQGRVSGHQRTTPLVYLPDHDDFIVFALNGGAPEDPQWYLNLRASGTGAVETGERTVHVRASTVEGSEAEALWNRQIERVPQFADFRAKTTRAVPVVRLRPSGPGRPQAGSDPS</sequence>
<dbReference type="Gene3D" id="2.30.110.10">
    <property type="entry name" value="Electron Transport, Fmn-binding Protein, Chain A"/>
    <property type="match status" value="1"/>
</dbReference>
<dbReference type="Pfam" id="PF04075">
    <property type="entry name" value="F420H2_quin_red"/>
    <property type="match status" value="1"/>
</dbReference>
<evidence type="ECO:0000313" key="3">
    <source>
        <dbReference type="EMBL" id="PPK98059.1"/>
    </source>
</evidence>
<dbReference type="GO" id="GO:0005886">
    <property type="term" value="C:plasma membrane"/>
    <property type="evidence" value="ECO:0007669"/>
    <property type="project" value="TreeGrafter"/>
</dbReference>
<organism evidence="3 4">
    <name type="scientific">Kineococcus xinjiangensis</name>
    <dbReference type="NCBI Taxonomy" id="512762"/>
    <lineage>
        <taxon>Bacteria</taxon>
        <taxon>Bacillati</taxon>
        <taxon>Actinomycetota</taxon>
        <taxon>Actinomycetes</taxon>
        <taxon>Kineosporiales</taxon>
        <taxon>Kineosporiaceae</taxon>
        <taxon>Kineococcus</taxon>
    </lineage>
</organism>
<comment type="similarity">
    <text evidence="1">Belongs to the F420H(2)-dependent quinone reductase family.</text>
</comment>
<dbReference type="RefSeq" id="WP_104431498.1">
    <property type="nucleotide sequence ID" value="NZ_PTJD01000002.1"/>
</dbReference>
<evidence type="ECO:0000256" key="2">
    <source>
        <dbReference type="ARBA" id="ARBA00049106"/>
    </source>
</evidence>